<evidence type="ECO:0000313" key="2">
    <source>
        <dbReference type="Proteomes" id="UP000759131"/>
    </source>
</evidence>
<sequence>MTVGGNTAVANRMANAGRRLSQHFPYAFSQCLAEGSLYAKCIEANDVHNVRKDVTNTSTEDTAHTLSITYTETMSAAIESSDCNNIHEERFQYTDQWTITTKKSHILQSKCVSPFICDKTKD</sequence>
<gene>
    <name evidence="1" type="ORF">OSB1V03_LOCUS20479</name>
</gene>
<keyword evidence="2" id="KW-1185">Reference proteome</keyword>
<feature type="non-terminal residue" evidence="1">
    <location>
        <position position="1"/>
    </location>
</feature>
<dbReference type="EMBL" id="OC888528">
    <property type="protein sequence ID" value="CAD7645380.1"/>
    <property type="molecule type" value="Genomic_DNA"/>
</dbReference>
<dbReference type="AlphaFoldDB" id="A0A7R9LS00"/>
<proteinExistence type="predicted"/>
<dbReference type="EMBL" id="CAJPIZ010033953">
    <property type="protein sequence ID" value="CAG2120532.1"/>
    <property type="molecule type" value="Genomic_DNA"/>
</dbReference>
<organism evidence="1">
    <name type="scientific">Medioppia subpectinata</name>
    <dbReference type="NCBI Taxonomy" id="1979941"/>
    <lineage>
        <taxon>Eukaryota</taxon>
        <taxon>Metazoa</taxon>
        <taxon>Ecdysozoa</taxon>
        <taxon>Arthropoda</taxon>
        <taxon>Chelicerata</taxon>
        <taxon>Arachnida</taxon>
        <taxon>Acari</taxon>
        <taxon>Acariformes</taxon>
        <taxon>Sarcoptiformes</taxon>
        <taxon>Oribatida</taxon>
        <taxon>Brachypylina</taxon>
        <taxon>Oppioidea</taxon>
        <taxon>Oppiidae</taxon>
        <taxon>Medioppia</taxon>
    </lineage>
</organism>
<dbReference type="Proteomes" id="UP000759131">
    <property type="component" value="Unassembled WGS sequence"/>
</dbReference>
<accession>A0A7R9LS00</accession>
<reference evidence="1" key="1">
    <citation type="submission" date="2020-11" db="EMBL/GenBank/DDBJ databases">
        <authorList>
            <person name="Tran Van P."/>
        </authorList>
    </citation>
    <scope>NUCLEOTIDE SEQUENCE</scope>
</reference>
<evidence type="ECO:0000313" key="1">
    <source>
        <dbReference type="EMBL" id="CAD7645380.1"/>
    </source>
</evidence>
<protein>
    <submittedName>
        <fullName evidence="1">Uncharacterized protein</fullName>
    </submittedName>
</protein>
<name>A0A7R9LS00_9ACAR</name>